<protein>
    <submittedName>
        <fullName evidence="3">Uncharacterized protein</fullName>
    </submittedName>
</protein>
<dbReference type="Proteomes" id="UP000192578">
    <property type="component" value="Unassembled WGS sequence"/>
</dbReference>
<evidence type="ECO:0000313" key="4">
    <source>
        <dbReference type="Proteomes" id="UP000192578"/>
    </source>
</evidence>
<feature type="compositionally biased region" description="Basic and acidic residues" evidence="1">
    <location>
        <begin position="70"/>
        <end position="89"/>
    </location>
</feature>
<sequence length="98" mass="10324">MFSKYLTVAMCVAIMLLTISSTTEAGRRGAGPSGDAKVHNIQHGSQKAAKDAARQGGQGAPIKHQAHNPGQRDHFHSTDGKGGKKDNGVHHNFGPKRG</sequence>
<feature type="chain" id="PRO_5012822665" evidence="2">
    <location>
        <begin position="26"/>
        <end position="98"/>
    </location>
</feature>
<feature type="region of interest" description="Disordered" evidence="1">
    <location>
        <begin position="23"/>
        <end position="98"/>
    </location>
</feature>
<keyword evidence="2" id="KW-0732">Signal</keyword>
<proteinExistence type="predicted"/>
<gene>
    <name evidence="3" type="ORF">BV898_06994</name>
</gene>
<comment type="caution">
    <text evidence="3">The sequence shown here is derived from an EMBL/GenBank/DDBJ whole genome shotgun (WGS) entry which is preliminary data.</text>
</comment>
<reference evidence="4" key="1">
    <citation type="submission" date="2017-01" db="EMBL/GenBank/DDBJ databases">
        <title>Comparative genomics of anhydrobiosis in the tardigrade Hypsibius dujardini.</title>
        <authorList>
            <person name="Yoshida Y."/>
            <person name="Koutsovoulos G."/>
            <person name="Laetsch D."/>
            <person name="Stevens L."/>
            <person name="Kumar S."/>
            <person name="Horikawa D."/>
            <person name="Ishino K."/>
            <person name="Komine S."/>
            <person name="Tomita M."/>
            <person name="Blaxter M."/>
            <person name="Arakawa K."/>
        </authorList>
    </citation>
    <scope>NUCLEOTIDE SEQUENCE [LARGE SCALE GENOMIC DNA]</scope>
    <source>
        <strain evidence="4">Z151</strain>
    </source>
</reference>
<keyword evidence="4" id="KW-1185">Reference proteome</keyword>
<feature type="signal peptide" evidence="2">
    <location>
        <begin position="1"/>
        <end position="25"/>
    </location>
</feature>
<accession>A0A1W0WUW1</accession>
<evidence type="ECO:0000256" key="2">
    <source>
        <dbReference type="SAM" id="SignalP"/>
    </source>
</evidence>
<name>A0A1W0WUW1_HYPEX</name>
<organism evidence="3 4">
    <name type="scientific">Hypsibius exemplaris</name>
    <name type="common">Freshwater tardigrade</name>
    <dbReference type="NCBI Taxonomy" id="2072580"/>
    <lineage>
        <taxon>Eukaryota</taxon>
        <taxon>Metazoa</taxon>
        <taxon>Ecdysozoa</taxon>
        <taxon>Tardigrada</taxon>
        <taxon>Eutardigrada</taxon>
        <taxon>Parachela</taxon>
        <taxon>Hypsibioidea</taxon>
        <taxon>Hypsibiidae</taxon>
        <taxon>Hypsibius</taxon>
    </lineage>
</organism>
<evidence type="ECO:0000256" key="1">
    <source>
        <dbReference type="SAM" id="MobiDB-lite"/>
    </source>
</evidence>
<dbReference type="AlphaFoldDB" id="A0A1W0WUW1"/>
<dbReference type="EMBL" id="MTYJ01000044">
    <property type="protein sequence ID" value="OQV18933.1"/>
    <property type="molecule type" value="Genomic_DNA"/>
</dbReference>
<evidence type="ECO:0000313" key="3">
    <source>
        <dbReference type="EMBL" id="OQV18933.1"/>
    </source>
</evidence>